<dbReference type="STRING" id="460384.SAMN05216313_13040"/>
<evidence type="ECO:0000256" key="3">
    <source>
        <dbReference type="ARBA" id="ARBA00022840"/>
    </source>
</evidence>
<dbReference type="GO" id="GO:0016887">
    <property type="term" value="F:ATP hydrolysis activity"/>
    <property type="evidence" value="ECO:0007669"/>
    <property type="project" value="InterPro"/>
</dbReference>
<keyword evidence="6" id="KW-1185">Reference proteome</keyword>
<reference evidence="6" key="1">
    <citation type="submission" date="2016-10" db="EMBL/GenBank/DDBJ databases">
        <authorList>
            <person name="Varghese N."/>
            <person name="Submissions S."/>
        </authorList>
    </citation>
    <scope>NUCLEOTIDE SEQUENCE [LARGE SCALE GENOMIC DNA]</scope>
    <source>
        <strain evidence="6">NLAE-zl-G277</strain>
    </source>
</reference>
<dbReference type="Pfam" id="PF12399">
    <property type="entry name" value="BCA_ABC_TP_C"/>
    <property type="match status" value="1"/>
</dbReference>
<dbReference type="CDD" id="cd03219">
    <property type="entry name" value="ABC_Mj1267_LivG_branched"/>
    <property type="match status" value="1"/>
</dbReference>
<dbReference type="PANTHER" id="PTHR45772">
    <property type="entry name" value="CONSERVED COMPONENT OF ABC TRANSPORTER FOR NATURAL AMINO ACIDS-RELATED"/>
    <property type="match status" value="1"/>
</dbReference>
<evidence type="ECO:0000256" key="1">
    <source>
        <dbReference type="ARBA" id="ARBA00022448"/>
    </source>
</evidence>
<dbReference type="FunFam" id="3.40.50.300:FF:000421">
    <property type="entry name" value="Branched-chain amino acid ABC transporter ATP-binding protein"/>
    <property type="match status" value="1"/>
</dbReference>
<evidence type="ECO:0000313" key="5">
    <source>
        <dbReference type="EMBL" id="SEU09761.1"/>
    </source>
</evidence>
<keyword evidence="3 5" id="KW-0067">ATP-binding</keyword>
<dbReference type="GO" id="GO:0015192">
    <property type="term" value="F:L-phenylalanine transmembrane transporter activity"/>
    <property type="evidence" value="ECO:0007669"/>
    <property type="project" value="TreeGrafter"/>
</dbReference>
<name>A0A1I0JJK1_9FIRM</name>
<evidence type="ECO:0000256" key="2">
    <source>
        <dbReference type="ARBA" id="ARBA00022741"/>
    </source>
</evidence>
<dbReference type="SMART" id="SM00382">
    <property type="entry name" value="AAA"/>
    <property type="match status" value="1"/>
</dbReference>
<keyword evidence="2" id="KW-0547">Nucleotide-binding</keyword>
<organism evidence="5 6">
    <name type="scientific">Enterocloster lavalensis</name>
    <dbReference type="NCBI Taxonomy" id="460384"/>
    <lineage>
        <taxon>Bacteria</taxon>
        <taxon>Bacillati</taxon>
        <taxon>Bacillota</taxon>
        <taxon>Clostridia</taxon>
        <taxon>Lachnospirales</taxon>
        <taxon>Lachnospiraceae</taxon>
        <taxon>Enterocloster</taxon>
    </lineage>
</organism>
<dbReference type="GO" id="GO:0015808">
    <property type="term" value="P:L-alanine transport"/>
    <property type="evidence" value="ECO:0007669"/>
    <property type="project" value="TreeGrafter"/>
</dbReference>
<dbReference type="AlphaFoldDB" id="A0A1I0JJK1"/>
<evidence type="ECO:0000313" key="6">
    <source>
        <dbReference type="Proteomes" id="UP000198508"/>
    </source>
</evidence>
<feature type="domain" description="ABC transporter" evidence="4">
    <location>
        <begin position="2"/>
        <end position="250"/>
    </location>
</feature>
<keyword evidence="1" id="KW-0813">Transport</keyword>
<dbReference type="Pfam" id="PF00005">
    <property type="entry name" value="ABC_tran"/>
    <property type="match status" value="1"/>
</dbReference>
<dbReference type="Gene3D" id="3.40.50.300">
    <property type="entry name" value="P-loop containing nucleotide triphosphate hydrolases"/>
    <property type="match status" value="1"/>
</dbReference>
<dbReference type="GO" id="GO:0005886">
    <property type="term" value="C:plasma membrane"/>
    <property type="evidence" value="ECO:0007669"/>
    <property type="project" value="TreeGrafter"/>
</dbReference>
<dbReference type="InterPro" id="IPR003439">
    <property type="entry name" value="ABC_transporter-like_ATP-bd"/>
</dbReference>
<gene>
    <name evidence="5" type="ORF">SAMN05216313_13040</name>
</gene>
<dbReference type="GO" id="GO:0005304">
    <property type="term" value="F:L-valine transmembrane transporter activity"/>
    <property type="evidence" value="ECO:0007669"/>
    <property type="project" value="TreeGrafter"/>
</dbReference>
<dbReference type="InterPro" id="IPR027417">
    <property type="entry name" value="P-loop_NTPase"/>
</dbReference>
<dbReference type="InterPro" id="IPR051120">
    <property type="entry name" value="ABC_AA/LPS_Transport"/>
</dbReference>
<dbReference type="GO" id="GO:0015188">
    <property type="term" value="F:L-isoleucine transmembrane transporter activity"/>
    <property type="evidence" value="ECO:0007669"/>
    <property type="project" value="TreeGrafter"/>
</dbReference>
<sequence length="252" mass="27961">MLEVNKVDMFFGGLVALKSVNMTVPKGEIHGLIGPNGSGKTTLINVITGFYAPTAGEVIFNGKKISGLAPNVISLSGLGRTFQNVNLFPEMTALENVMTGYCVRTGYNLASAIFETRRFKREEQEAYEEAEKQLEFVGLIGERDTLAKNLPYGKRRLLEIARLLATDPQLVLLDEPVAGMNEQESEEVAQLVHKMRQEDNRTILLIEHHMKFVMSLCDQLTVLSSGSVIAEGRPESIQNNEEVIACYLGKRR</sequence>
<dbReference type="GO" id="GO:0005524">
    <property type="term" value="F:ATP binding"/>
    <property type="evidence" value="ECO:0007669"/>
    <property type="project" value="UniProtKB-KW"/>
</dbReference>
<dbReference type="EMBL" id="FOIM01000030">
    <property type="protein sequence ID" value="SEU09761.1"/>
    <property type="molecule type" value="Genomic_DNA"/>
</dbReference>
<dbReference type="GO" id="GO:0042941">
    <property type="term" value="P:D-alanine transmembrane transport"/>
    <property type="evidence" value="ECO:0007669"/>
    <property type="project" value="TreeGrafter"/>
</dbReference>
<dbReference type="InterPro" id="IPR003593">
    <property type="entry name" value="AAA+_ATPase"/>
</dbReference>
<dbReference type="GO" id="GO:1903806">
    <property type="term" value="P:L-isoleucine import across plasma membrane"/>
    <property type="evidence" value="ECO:0007669"/>
    <property type="project" value="TreeGrafter"/>
</dbReference>
<dbReference type="InterPro" id="IPR032823">
    <property type="entry name" value="BCA_ABC_TP_C"/>
</dbReference>
<dbReference type="RefSeq" id="WP_242956466.1">
    <property type="nucleotide sequence ID" value="NZ_FOIM01000030.1"/>
</dbReference>
<accession>A0A1I0JJK1</accession>
<dbReference type="SUPFAM" id="SSF52540">
    <property type="entry name" value="P-loop containing nucleoside triphosphate hydrolases"/>
    <property type="match status" value="1"/>
</dbReference>
<dbReference type="GO" id="GO:1903805">
    <property type="term" value="P:L-valine import across plasma membrane"/>
    <property type="evidence" value="ECO:0007669"/>
    <property type="project" value="TreeGrafter"/>
</dbReference>
<dbReference type="PROSITE" id="PS50893">
    <property type="entry name" value="ABC_TRANSPORTER_2"/>
    <property type="match status" value="1"/>
</dbReference>
<proteinExistence type="predicted"/>
<dbReference type="GeneID" id="93277693"/>
<evidence type="ECO:0000259" key="4">
    <source>
        <dbReference type="PROSITE" id="PS50893"/>
    </source>
</evidence>
<protein>
    <submittedName>
        <fullName evidence="5">Amino acid/amide ABC transporter ATP-binding protein 1, HAAT family</fullName>
    </submittedName>
</protein>
<dbReference type="PANTHER" id="PTHR45772:SF7">
    <property type="entry name" value="AMINO ACID ABC TRANSPORTER ATP-BINDING PROTEIN"/>
    <property type="match status" value="1"/>
</dbReference>
<dbReference type="Proteomes" id="UP000198508">
    <property type="component" value="Unassembled WGS sequence"/>
</dbReference>